<feature type="domain" description="Tyr recombinase" evidence="6">
    <location>
        <begin position="131"/>
        <end position="316"/>
    </location>
</feature>
<dbReference type="AlphaFoldDB" id="A0A2W5Z396"/>
<dbReference type="InterPro" id="IPR044068">
    <property type="entry name" value="CB"/>
</dbReference>
<dbReference type="GO" id="GO:0003677">
    <property type="term" value="F:DNA binding"/>
    <property type="evidence" value="ECO:0007669"/>
    <property type="project" value="UniProtKB-UniRule"/>
</dbReference>
<evidence type="ECO:0000313" key="8">
    <source>
        <dbReference type="EMBL" id="MBJ7595917.1"/>
    </source>
</evidence>
<comment type="similarity">
    <text evidence="1">Belongs to the 'phage' integrase family.</text>
</comment>
<evidence type="ECO:0000259" key="7">
    <source>
        <dbReference type="PROSITE" id="PS51900"/>
    </source>
</evidence>
<keyword evidence="3" id="KW-0233">DNA recombination</keyword>
<dbReference type="InterPro" id="IPR013762">
    <property type="entry name" value="Integrase-like_cat_sf"/>
</dbReference>
<evidence type="ECO:0000313" key="9">
    <source>
        <dbReference type="EMBL" id="PZR79710.1"/>
    </source>
</evidence>
<evidence type="ECO:0000256" key="2">
    <source>
        <dbReference type="ARBA" id="ARBA00023125"/>
    </source>
</evidence>
<dbReference type="EMBL" id="QHBU01000194">
    <property type="protein sequence ID" value="PZR79710.1"/>
    <property type="molecule type" value="Genomic_DNA"/>
</dbReference>
<feature type="region of interest" description="Disordered" evidence="5">
    <location>
        <begin position="1"/>
        <end position="21"/>
    </location>
</feature>
<dbReference type="Pfam" id="PF00589">
    <property type="entry name" value="Phage_integrase"/>
    <property type="match status" value="1"/>
</dbReference>
<protein>
    <submittedName>
        <fullName evidence="8">Tyrosine-type recombinase/integrase</fullName>
    </submittedName>
</protein>
<name>A0A2W5Z396_9BACT</name>
<accession>A0A2W5Z396</accession>
<feature type="domain" description="Core-binding (CB)" evidence="7">
    <location>
        <begin position="23"/>
        <end position="110"/>
    </location>
</feature>
<organism evidence="9 10">
    <name type="scientific">Candidatus Aeolococcus gillhamiae</name>
    <dbReference type="NCBI Taxonomy" id="3127015"/>
    <lineage>
        <taxon>Bacteria</taxon>
        <taxon>Bacillati</taxon>
        <taxon>Candidatus Dormiibacterota</taxon>
        <taxon>Candidatus Dormibacteria</taxon>
        <taxon>Candidatus Aeolococcales</taxon>
        <taxon>Candidatus Aeolococcaceae</taxon>
        <taxon>Candidatus Aeolococcus</taxon>
    </lineage>
</organism>
<gene>
    <name evidence="9" type="ORF">DLM65_09985</name>
    <name evidence="8" type="ORF">JF886_13870</name>
</gene>
<evidence type="ECO:0000256" key="1">
    <source>
        <dbReference type="ARBA" id="ARBA00008857"/>
    </source>
</evidence>
<evidence type="ECO:0000259" key="6">
    <source>
        <dbReference type="PROSITE" id="PS51898"/>
    </source>
</evidence>
<sequence>MPQPAVRPQRRTSPARSRAPHGLSWNEAVERFLASKRAENLSPATLENYEWHLAGSRAKIFLADHEVISPRQLDGEMLEALQAELLAAGVSPALVHSFHRVWKNFAGFCIRRGYGADPDVLAVKAPRQPQREPDTYSAEDERRIIKAARSPRDRLLIEVLMRTGLRLEEVAHLSVDDVIDGPEGAYLRVRQGKGAKDRVVPLDTGKVRLSKKLRDYIRHARPATDGGSSALFLSQRSRGGVYEPLTGRAVQLVMRRISMETGIRVHPHKFRHTFATRALSAGVDVMALQRVLGHTTLAMVSRYVHYQKADLLEAWKKRSD</sequence>
<dbReference type="EMBL" id="JAEKNS010000140">
    <property type="protein sequence ID" value="MBJ7595917.1"/>
    <property type="molecule type" value="Genomic_DNA"/>
</dbReference>
<dbReference type="Proteomes" id="UP000248724">
    <property type="component" value="Unassembled WGS sequence"/>
</dbReference>
<evidence type="ECO:0000256" key="3">
    <source>
        <dbReference type="ARBA" id="ARBA00023172"/>
    </source>
</evidence>
<dbReference type="RefSeq" id="WP_337313461.1">
    <property type="nucleotide sequence ID" value="NZ_JAEKNS010000140.1"/>
</dbReference>
<evidence type="ECO:0000256" key="5">
    <source>
        <dbReference type="SAM" id="MobiDB-lite"/>
    </source>
</evidence>
<keyword evidence="2 4" id="KW-0238">DNA-binding</keyword>
<dbReference type="GO" id="GO:0006310">
    <property type="term" value="P:DNA recombination"/>
    <property type="evidence" value="ECO:0007669"/>
    <property type="project" value="UniProtKB-KW"/>
</dbReference>
<reference evidence="9 10" key="1">
    <citation type="journal article" date="2017" name="Nature">
        <title>Atmospheric trace gases support primary production in Antarctic desert surface soil.</title>
        <authorList>
            <person name="Ji M."/>
            <person name="Greening C."/>
            <person name="Vanwonterghem I."/>
            <person name="Carere C.R."/>
            <person name="Bay S.K."/>
            <person name="Steen J.A."/>
            <person name="Montgomery K."/>
            <person name="Lines T."/>
            <person name="Beardall J."/>
            <person name="van Dorst J."/>
            <person name="Snape I."/>
            <person name="Stott M.B."/>
            <person name="Hugenholtz P."/>
            <person name="Ferrari B.C."/>
        </authorList>
    </citation>
    <scope>NUCLEOTIDE SEQUENCE [LARGE SCALE GENOMIC DNA]</scope>
    <source>
        <strain evidence="9">RRmetagenome_bin12</strain>
    </source>
</reference>
<evidence type="ECO:0000256" key="4">
    <source>
        <dbReference type="PROSITE-ProRule" id="PRU01248"/>
    </source>
</evidence>
<dbReference type="InterPro" id="IPR002104">
    <property type="entry name" value="Integrase_catalytic"/>
</dbReference>
<dbReference type="PROSITE" id="PS51900">
    <property type="entry name" value="CB"/>
    <property type="match status" value="1"/>
</dbReference>
<dbReference type="Gene3D" id="1.10.443.10">
    <property type="entry name" value="Intergrase catalytic core"/>
    <property type="match status" value="1"/>
</dbReference>
<dbReference type="PANTHER" id="PTHR30349">
    <property type="entry name" value="PHAGE INTEGRASE-RELATED"/>
    <property type="match status" value="1"/>
</dbReference>
<evidence type="ECO:0000313" key="11">
    <source>
        <dbReference type="Proteomes" id="UP000606991"/>
    </source>
</evidence>
<comment type="caution">
    <text evidence="9">The sequence shown here is derived from an EMBL/GenBank/DDBJ whole genome shotgun (WGS) entry which is preliminary data.</text>
</comment>
<dbReference type="InterPro" id="IPR011010">
    <property type="entry name" value="DNA_brk_join_enz"/>
</dbReference>
<dbReference type="PANTHER" id="PTHR30349:SF41">
    <property type="entry name" value="INTEGRASE_RECOMBINASE PROTEIN MJ0367-RELATED"/>
    <property type="match status" value="1"/>
</dbReference>
<dbReference type="InterPro" id="IPR010998">
    <property type="entry name" value="Integrase_recombinase_N"/>
</dbReference>
<reference evidence="8 11" key="3">
    <citation type="submission" date="2020-10" db="EMBL/GenBank/DDBJ databases">
        <title>Ca. Dormibacterota MAGs.</title>
        <authorList>
            <person name="Montgomery K."/>
        </authorList>
    </citation>
    <scope>NUCLEOTIDE SEQUENCE [LARGE SCALE GENOMIC DNA]</scope>
    <source>
        <strain evidence="8">SC8812_S17_18</strain>
    </source>
</reference>
<reference evidence="9" key="2">
    <citation type="submission" date="2018-05" db="EMBL/GenBank/DDBJ databases">
        <authorList>
            <person name="Ferrari B."/>
        </authorList>
    </citation>
    <scope>NUCLEOTIDE SEQUENCE</scope>
    <source>
        <strain evidence="9">RRmetagenome_bin12</strain>
    </source>
</reference>
<dbReference type="GO" id="GO:0015074">
    <property type="term" value="P:DNA integration"/>
    <property type="evidence" value="ECO:0007669"/>
    <property type="project" value="InterPro"/>
</dbReference>
<dbReference type="Proteomes" id="UP000606991">
    <property type="component" value="Unassembled WGS sequence"/>
</dbReference>
<accession>A0A934JVW6</accession>
<proteinExistence type="inferred from homology"/>
<evidence type="ECO:0000313" key="10">
    <source>
        <dbReference type="Proteomes" id="UP000248724"/>
    </source>
</evidence>
<dbReference type="Gene3D" id="1.10.150.130">
    <property type="match status" value="1"/>
</dbReference>
<dbReference type="InterPro" id="IPR050090">
    <property type="entry name" value="Tyrosine_recombinase_XerCD"/>
</dbReference>
<dbReference type="SUPFAM" id="SSF56349">
    <property type="entry name" value="DNA breaking-rejoining enzymes"/>
    <property type="match status" value="1"/>
</dbReference>
<dbReference type="PROSITE" id="PS51898">
    <property type="entry name" value="TYR_RECOMBINASE"/>
    <property type="match status" value="1"/>
</dbReference>